<evidence type="ECO:0000313" key="2">
    <source>
        <dbReference type="Proteomes" id="UP000269903"/>
    </source>
</evidence>
<reference evidence="1 2" key="1">
    <citation type="submission" date="2018-12" db="EMBL/GenBank/DDBJ databases">
        <authorList>
            <consortium name="Pathogen Informatics"/>
        </authorList>
    </citation>
    <scope>NUCLEOTIDE SEQUENCE [LARGE SCALE GENOMIC DNA]</scope>
    <source>
        <strain evidence="1 2">NCTC6180</strain>
    </source>
</reference>
<protein>
    <submittedName>
        <fullName evidence="1">Membrane protein</fullName>
    </submittedName>
</protein>
<dbReference type="EMBL" id="LR134317">
    <property type="protein sequence ID" value="VEF08932.1"/>
    <property type="molecule type" value="Genomic_DNA"/>
</dbReference>
<accession>A0A7Z8ZY09</accession>
<organism evidence="1 2">
    <name type="scientific">Streptococcus equi subsp. zooepidemicus</name>
    <dbReference type="NCBI Taxonomy" id="40041"/>
    <lineage>
        <taxon>Bacteria</taxon>
        <taxon>Bacillati</taxon>
        <taxon>Bacillota</taxon>
        <taxon>Bacilli</taxon>
        <taxon>Lactobacillales</taxon>
        <taxon>Streptococcaceae</taxon>
        <taxon>Streptococcus</taxon>
    </lineage>
</organism>
<dbReference type="Proteomes" id="UP000269903">
    <property type="component" value="Chromosome"/>
</dbReference>
<dbReference type="AlphaFoldDB" id="A0A7Z8ZY09"/>
<name>A0A7Z8ZY09_STRSZ</name>
<sequence length="102" mass="11750">MSPEDSQRYIQWHKYAKAGLSPSDRVRILEISEKAPKIEYRPGKNSKTILAQAKGKRDSVELYLASEYIETHRHLFDNGVARFQRFQLVKVGTMGLLVVRMA</sequence>
<evidence type="ECO:0000313" key="1">
    <source>
        <dbReference type="EMBL" id="VEF08932.1"/>
    </source>
</evidence>
<proteinExistence type="predicted"/>
<gene>
    <name evidence="1" type="ORF">NCTC6180_01649</name>
</gene>